<accession>A0AC59EXP2</accession>
<evidence type="ECO:0000313" key="1">
    <source>
        <dbReference type="EMBL" id="AGM15743.1"/>
    </source>
</evidence>
<dbReference type="Proteomes" id="UP000204225">
    <property type="component" value="Segment"/>
</dbReference>
<dbReference type="EMBL" id="KC662249">
    <property type="protein sequence ID" value="AGM15743.1"/>
    <property type="molecule type" value="Genomic_DNA"/>
</dbReference>
<keyword evidence="2" id="KW-1185">Reference proteome</keyword>
<reference evidence="1 2" key="1">
    <citation type="journal article" date="2013" name="Proc. Natl. Acad. Sci. U.S.A.">
        <title>Genome of Phaeocystis globosa virus PgV-16T highlights the common ancestry of the largest known DNA viruses infecting eukaryotes.</title>
        <authorList>
            <person name="Santini S."/>
            <person name="Jeudy S."/>
            <person name="Bartoli J."/>
            <person name="Poirot O."/>
            <person name="Lescot M."/>
            <person name="Abergel C."/>
            <person name="Barbe V."/>
            <person name="Wommack K.E."/>
            <person name="Noordeloos A.A."/>
            <person name="Brussaard C.P."/>
            <person name="Claverie J.M."/>
        </authorList>
    </citation>
    <scope>NUCLEOTIDE SEQUENCE [LARGE SCALE GENOMIC DNA]</scope>
    <source>
        <strain evidence="1 2">16T</strain>
    </source>
</reference>
<gene>
    <name evidence="1" type="ORF">PGCG_00439</name>
</gene>
<protein>
    <submittedName>
        <fullName evidence="1">Uncharacterized protein</fullName>
    </submittedName>
</protein>
<name>A0AC59EXP2_9VIRU</name>
<proteinExistence type="predicted"/>
<evidence type="ECO:0000313" key="2">
    <source>
        <dbReference type="Proteomes" id="UP000204225"/>
    </source>
</evidence>
<organism evidence="1 2">
    <name type="scientific">Phaeocystis globosa virus PgV-16T</name>
    <dbReference type="NCBI Taxonomy" id="3071227"/>
    <lineage>
        <taxon>Viruses</taxon>
        <taxon>Varidnaviria</taxon>
        <taxon>Bamfordvirae</taxon>
        <taxon>Nucleocytoviricota</taxon>
        <taxon>Megaviricetes</taxon>
        <taxon>Imitervirales</taxon>
        <taxon>Mesomimiviridae</taxon>
        <taxon>Tethysvirus</taxon>
        <taxon>Tethysvirus hollandense</taxon>
    </lineage>
</organism>
<sequence>MKEHEFNNVKFIIGENAEDNWNLFDMSKEINEDYVWFHLNSFASPYVIMYSTILDIKAIGNIETYINFGAALCLEKSKYSKFKDTKIIYSPLKKLKKGGKVGEIIVSGKRKLVKVSCPDTIVSTY</sequence>